<keyword evidence="2 5" id="KW-0547">Nucleotide-binding</keyword>
<evidence type="ECO:0000256" key="2">
    <source>
        <dbReference type="ARBA" id="ARBA00022741"/>
    </source>
</evidence>
<feature type="binding site" evidence="5">
    <location>
        <position position="32"/>
    </location>
    <ligand>
        <name>ATP</name>
        <dbReference type="ChEBI" id="CHEBI:30616"/>
    </ligand>
</feature>
<evidence type="ECO:0000256" key="3">
    <source>
        <dbReference type="ARBA" id="ARBA00022777"/>
    </source>
</evidence>
<dbReference type="Proteomes" id="UP001291926">
    <property type="component" value="Unassembled WGS sequence"/>
</dbReference>
<evidence type="ECO:0000313" key="9">
    <source>
        <dbReference type="Proteomes" id="UP001291926"/>
    </source>
</evidence>
<dbReference type="PROSITE" id="PS00108">
    <property type="entry name" value="PROTEIN_KINASE_ST"/>
    <property type="match status" value="1"/>
</dbReference>
<dbReference type="PANTHER" id="PTHR48011">
    <property type="entry name" value="CCR4-NOT TRANSCRIPTIONAL COMPLEX SUBUNIT CAF120-RELATED"/>
    <property type="match status" value="1"/>
</dbReference>
<organism evidence="8 9">
    <name type="scientific">Penstemon davidsonii</name>
    <dbReference type="NCBI Taxonomy" id="160366"/>
    <lineage>
        <taxon>Eukaryota</taxon>
        <taxon>Viridiplantae</taxon>
        <taxon>Streptophyta</taxon>
        <taxon>Embryophyta</taxon>
        <taxon>Tracheophyta</taxon>
        <taxon>Spermatophyta</taxon>
        <taxon>Magnoliopsida</taxon>
        <taxon>eudicotyledons</taxon>
        <taxon>Gunneridae</taxon>
        <taxon>Pentapetalae</taxon>
        <taxon>asterids</taxon>
        <taxon>lamiids</taxon>
        <taxon>Lamiales</taxon>
        <taxon>Plantaginaceae</taxon>
        <taxon>Cheloneae</taxon>
        <taxon>Penstemon</taxon>
    </lineage>
</organism>
<keyword evidence="9" id="KW-1185">Reference proteome</keyword>
<dbReference type="InterPro" id="IPR008271">
    <property type="entry name" value="Ser/Thr_kinase_AS"/>
</dbReference>
<evidence type="ECO:0000313" key="8">
    <source>
        <dbReference type="EMBL" id="KAK4484841.1"/>
    </source>
</evidence>
<keyword evidence="3" id="KW-0418">Kinase</keyword>
<evidence type="ECO:0000256" key="1">
    <source>
        <dbReference type="ARBA" id="ARBA00022679"/>
    </source>
</evidence>
<gene>
    <name evidence="8" type="ORF">RD792_007441</name>
</gene>
<dbReference type="SMART" id="SM00220">
    <property type="entry name" value="S_TKc"/>
    <property type="match status" value="1"/>
</dbReference>
<dbReference type="SUPFAM" id="SSF56112">
    <property type="entry name" value="Protein kinase-like (PK-like)"/>
    <property type="match status" value="1"/>
</dbReference>
<proteinExistence type="inferred from homology"/>
<evidence type="ECO:0000259" key="7">
    <source>
        <dbReference type="PROSITE" id="PS50011"/>
    </source>
</evidence>
<dbReference type="Pfam" id="PF00069">
    <property type="entry name" value="Pkinase"/>
    <property type="match status" value="1"/>
</dbReference>
<evidence type="ECO:0000256" key="6">
    <source>
        <dbReference type="RuleBase" id="RU000304"/>
    </source>
</evidence>
<sequence length="364" mass="41046">MDWTRGRTIGHGTSATVSVATSRTSNESFAVKSTELSRSECLQREQKILSTLNCPHVVGYKGYDIRTENGKSMFNLMMDYAPEGTISDEICRRGGHLKESMISYYTCQIVQGLEYLHSRGIVHCDIKGSNILLAEGCVKISDFGCSKEVDEAMIGGTPMFMGPEVARGEEQRFPADIWALGCTIIEMTTGRAPWPNAPDTLNRIAFSGEPPQIPDSLSNVCKDFLDKCLRVEARERWTAEELMKHPFLEEFRFLNVKEAQEEFSSSDSPTSILDRGVWSSIEEDCSEAASNDYLSSRMQRIKQLALDSGRVNWEYSSDNWVTVRDSNSNKVDFLDEFVSFSCIDRGQSNVITRNTWVSEQFQFL</sequence>
<protein>
    <recommendedName>
        <fullName evidence="7">Protein kinase domain-containing protein</fullName>
    </recommendedName>
</protein>
<evidence type="ECO:0000256" key="5">
    <source>
        <dbReference type="PROSITE-ProRule" id="PRU10141"/>
    </source>
</evidence>
<dbReference type="PROSITE" id="PS50011">
    <property type="entry name" value="PROTEIN_KINASE_DOM"/>
    <property type="match status" value="1"/>
</dbReference>
<keyword evidence="4 5" id="KW-0067">ATP-binding</keyword>
<reference evidence="8 9" key="1">
    <citation type="journal article" date="2023" name="bioRxiv">
        <title>Genome report: Whole genome sequence and annotation of Penstemon davidsonii.</title>
        <authorList>
            <person name="Ostevik K.L."/>
            <person name="Alabady M."/>
            <person name="Zhang M."/>
            <person name="Rausher M.D."/>
        </authorList>
    </citation>
    <scope>NUCLEOTIDE SEQUENCE [LARGE SCALE GENOMIC DNA]</scope>
    <source>
        <strain evidence="8">DNT005</strain>
        <tissue evidence="8">Whole leaf</tissue>
    </source>
</reference>
<comment type="caution">
    <text evidence="8">The sequence shown here is derived from an EMBL/GenBank/DDBJ whole genome shotgun (WGS) entry which is preliminary data.</text>
</comment>
<dbReference type="InterPro" id="IPR000719">
    <property type="entry name" value="Prot_kinase_dom"/>
</dbReference>
<dbReference type="PROSITE" id="PS00107">
    <property type="entry name" value="PROTEIN_KINASE_ATP"/>
    <property type="match status" value="1"/>
</dbReference>
<dbReference type="CDD" id="cd06606">
    <property type="entry name" value="STKc_MAPKKK"/>
    <property type="match status" value="1"/>
</dbReference>
<keyword evidence="6" id="KW-0723">Serine/threonine-protein kinase</keyword>
<dbReference type="InterPro" id="IPR017441">
    <property type="entry name" value="Protein_kinase_ATP_BS"/>
</dbReference>
<dbReference type="Gene3D" id="3.30.200.20">
    <property type="entry name" value="Phosphorylase Kinase, domain 1"/>
    <property type="match status" value="1"/>
</dbReference>
<dbReference type="InterPro" id="IPR052751">
    <property type="entry name" value="Plant_MAPKKK"/>
</dbReference>
<dbReference type="EMBL" id="JAYDYQ010002533">
    <property type="protein sequence ID" value="KAK4484841.1"/>
    <property type="molecule type" value="Genomic_DNA"/>
</dbReference>
<dbReference type="InterPro" id="IPR011009">
    <property type="entry name" value="Kinase-like_dom_sf"/>
</dbReference>
<comment type="similarity">
    <text evidence="6">Belongs to the protein kinase superfamily.</text>
</comment>
<dbReference type="PANTHER" id="PTHR48011:SF4">
    <property type="entry name" value="MITOGEN-ACTIVATED PROTEIN KINASE KINASE KINASE 19"/>
    <property type="match status" value="1"/>
</dbReference>
<feature type="domain" description="Protein kinase" evidence="7">
    <location>
        <begin position="3"/>
        <end position="248"/>
    </location>
</feature>
<accession>A0ABR0D7S9</accession>
<dbReference type="Gene3D" id="1.10.510.10">
    <property type="entry name" value="Transferase(Phosphotransferase) domain 1"/>
    <property type="match status" value="1"/>
</dbReference>
<keyword evidence="1" id="KW-0808">Transferase</keyword>
<evidence type="ECO:0000256" key="4">
    <source>
        <dbReference type="ARBA" id="ARBA00022840"/>
    </source>
</evidence>
<name>A0ABR0D7S9_9LAMI</name>